<dbReference type="AlphaFoldDB" id="A0A1M4ZZ17"/>
<dbReference type="Proteomes" id="UP000184476">
    <property type="component" value="Unassembled WGS sequence"/>
</dbReference>
<feature type="transmembrane region" description="Helical" evidence="2">
    <location>
        <begin position="40"/>
        <end position="65"/>
    </location>
</feature>
<keyword evidence="4" id="KW-1185">Reference proteome</keyword>
<sequence>MKGDQQLLNWIGNLVVLIFSLILCSSMYKWVKNWWFNESLYIPLIGIALVIVVTSILVVAVYYYYYQVSVKQIQYYRVVPHINDYSLKESVCRLVQTFAHFDRSPLLRFLKGKIWFRYIIHMDEYGEIRLYFGCPKDKIAGVKGAIRDAYPKVELYPIKLEELPLPESHVKGNNNEKKENHTQGVGGCFLFKSRRTVGLPLRPFEQSELGDLLLNLSKQTWIDLQFSPVSNRILQATMNQVMERLNISKKELFQKTKIQPHDYGLLNNLTPEQYNQRKGIYKRYSGKDNGFRCSIHIWSHSFTVLQAVDSKIYSMTAYQCEIHLHHYRFLPGIRNRIRWSIPLPFQRGLLLTSNELAQLFHLPNGEHTIYAETDECKDRGWIEPITQNMIADDEYVKGLPIGLFAHPVKRNRQVRIPYKNWTQMAFGSGMAGMGKTSFLLNSIFHHLEEEWYGNPYAPGVTYIDPKGEDYRKIVAKLLRDEKKGYKVNWDRIHVFDFRSTQYVPGLNLLHVNPGESKNVVVENALAILKNAFPYQDSIWLDRVGKLSLLTLIESGEKHSILGLDRMIRSSDPLHQHLIDSIKIEELRQDWEELGEDLANAQVSSPIRNRTQKIRYNALLKRLFGQATMDLKVREWMDAGHIVIYCLAGLNHEERKMIMGYVVTQYHQQSLLRHNKKEHLHVVDELGYVQLPIMQQILSMGRAFGHCLIGMTQYIDQLDSEIANAFYGNAATIIACRQGFQSASMLQKMSGNSLDAKLIQRLPRFTAAVSTLNRQGYTTVLHVKTKPIPFYKPNGQPTYFGSDKERQEKEEQMAIQWVDHKIDQLMARDCHPVYEVDQWINDYMNSKTTNQEKKSENKDDEIDLPPLY</sequence>
<protein>
    <submittedName>
        <fullName evidence="3">Type IV secretory pathway, VirD4 component, TraG/TraD family ATPase</fullName>
    </submittedName>
</protein>
<dbReference type="STRING" id="112248.SAMN05444392_11159"/>
<dbReference type="EMBL" id="FQVL01000011">
    <property type="protein sequence ID" value="SHF23280.1"/>
    <property type="molecule type" value="Genomic_DNA"/>
</dbReference>
<evidence type="ECO:0000313" key="3">
    <source>
        <dbReference type="EMBL" id="SHF23280.1"/>
    </source>
</evidence>
<dbReference type="OrthoDB" id="2985392at2"/>
<dbReference type="SUPFAM" id="SSF52540">
    <property type="entry name" value="P-loop containing nucleoside triphosphate hydrolases"/>
    <property type="match status" value="1"/>
</dbReference>
<evidence type="ECO:0000256" key="2">
    <source>
        <dbReference type="SAM" id="Phobius"/>
    </source>
</evidence>
<dbReference type="RefSeq" id="WP_073156325.1">
    <property type="nucleotide sequence ID" value="NZ_FQVL01000011.1"/>
</dbReference>
<keyword evidence="2" id="KW-0812">Transmembrane</keyword>
<evidence type="ECO:0000313" key="4">
    <source>
        <dbReference type="Proteomes" id="UP000184476"/>
    </source>
</evidence>
<feature type="region of interest" description="Disordered" evidence="1">
    <location>
        <begin position="845"/>
        <end position="867"/>
    </location>
</feature>
<dbReference type="InterPro" id="IPR027417">
    <property type="entry name" value="P-loop_NTPase"/>
</dbReference>
<dbReference type="Gene3D" id="3.40.50.300">
    <property type="entry name" value="P-loop containing nucleotide triphosphate hydrolases"/>
    <property type="match status" value="1"/>
</dbReference>
<keyword evidence="2" id="KW-0472">Membrane</keyword>
<proteinExistence type="predicted"/>
<evidence type="ECO:0000256" key="1">
    <source>
        <dbReference type="SAM" id="MobiDB-lite"/>
    </source>
</evidence>
<accession>A0A1M4ZZ17</accession>
<feature type="compositionally biased region" description="Acidic residues" evidence="1">
    <location>
        <begin position="857"/>
        <end position="867"/>
    </location>
</feature>
<organism evidence="3 4">
    <name type="scientific">Seinonella peptonophila</name>
    <dbReference type="NCBI Taxonomy" id="112248"/>
    <lineage>
        <taxon>Bacteria</taxon>
        <taxon>Bacillati</taxon>
        <taxon>Bacillota</taxon>
        <taxon>Bacilli</taxon>
        <taxon>Bacillales</taxon>
        <taxon>Thermoactinomycetaceae</taxon>
        <taxon>Seinonella</taxon>
    </lineage>
</organism>
<keyword evidence="2" id="KW-1133">Transmembrane helix</keyword>
<name>A0A1M4ZZ17_9BACL</name>
<reference evidence="3 4" key="1">
    <citation type="submission" date="2016-11" db="EMBL/GenBank/DDBJ databases">
        <authorList>
            <person name="Jaros S."/>
            <person name="Januszkiewicz K."/>
            <person name="Wedrychowicz H."/>
        </authorList>
    </citation>
    <scope>NUCLEOTIDE SEQUENCE [LARGE SCALE GENOMIC DNA]</scope>
    <source>
        <strain evidence="3 4">DSM 44666</strain>
    </source>
</reference>
<gene>
    <name evidence="3" type="ORF">SAMN05444392_11159</name>
</gene>
<feature type="transmembrane region" description="Helical" evidence="2">
    <location>
        <begin position="7"/>
        <end position="28"/>
    </location>
</feature>